<comment type="caution">
    <text evidence="1">The sequence shown here is derived from an EMBL/GenBank/DDBJ whole genome shotgun (WGS) entry which is preliminary data.</text>
</comment>
<sequence>METLLLFVQQLQAESLYAAGDPPLWQQAAGVTDQFIQEGNDIGEFGPMTPLLLPAVQHQLVQGHGAAHWCRQPVALLNRENHLERQSQAMKDAV</sequence>
<organism evidence="1 2">
    <name type="scientific">Liparis tanakae</name>
    <name type="common">Tanaka's snailfish</name>
    <dbReference type="NCBI Taxonomy" id="230148"/>
    <lineage>
        <taxon>Eukaryota</taxon>
        <taxon>Metazoa</taxon>
        <taxon>Chordata</taxon>
        <taxon>Craniata</taxon>
        <taxon>Vertebrata</taxon>
        <taxon>Euteleostomi</taxon>
        <taxon>Actinopterygii</taxon>
        <taxon>Neopterygii</taxon>
        <taxon>Teleostei</taxon>
        <taxon>Neoteleostei</taxon>
        <taxon>Acanthomorphata</taxon>
        <taxon>Eupercaria</taxon>
        <taxon>Perciformes</taxon>
        <taxon>Cottioidei</taxon>
        <taxon>Cottales</taxon>
        <taxon>Liparidae</taxon>
        <taxon>Liparis</taxon>
    </lineage>
</organism>
<dbReference type="AlphaFoldDB" id="A0A4Z2IMX2"/>
<gene>
    <name evidence="1" type="ORF">EYF80_010383</name>
</gene>
<keyword evidence="2" id="KW-1185">Reference proteome</keyword>
<proteinExistence type="predicted"/>
<protein>
    <submittedName>
        <fullName evidence="1">Uncharacterized protein</fullName>
    </submittedName>
</protein>
<dbReference type="EMBL" id="SRLO01000065">
    <property type="protein sequence ID" value="TNN79359.1"/>
    <property type="molecule type" value="Genomic_DNA"/>
</dbReference>
<accession>A0A4Z2IMX2</accession>
<reference evidence="1 2" key="1">
    <citation type="submission" date="2019-03" db="EMBL/GenBank/DDBJ databases">
        <title>First draft genome of Liparis tanakae, snailfish: a comprehensive survey of snailfish specific genes.</title>
        <authorList>
            <person name="Kim W."/>
            <person name="Song I."/>
            <person name="Jeong J.-H."/>
            <person name="Kim D."/>
            <person name="Kim S."/>
            <person name="Ryu S."/>
            <person name="Song J.Y."/>
            <person name="Lee S.K."/>
        </authorList>
    </citation>
    <scope>NUCLEOTIDE SEQUENCE [LARGE SCALE GENOMIC DNA]</scope>
    <source>
        <tissue evidence="1">Muscle</tissue>
    </source>
</reference>
<evidence type="ECO:0000313" key="1">
    <source>
        <dbReference type="EMBL" id="TNN79359.1"/>
    </source>
</evidence>
<name>A0A4Z2IMX2_9TELE</name>
<evidence type="ECO:0000313" key="2">
    <source>
        <dbReference type="Proteomes" id="UP000314294"/>
    </source>
</evidence>
<dbReference type="Proteomes" id="UP000314294">
    <property type="component" value="Unassembled WGS sequence"/>
</dbReference>